<protein>
    <recommendedName>
        <fullName evidence="2">YkgJ family cysteine cluster protein</fullName>
    </recommendedName>
</protein>
<proteinExistence type="predicted"/>
<sequence length="138" mass="16314">MSGDKKKQMTEAGCEGCPALCCSDLEESILRPTTNQDVENLRWQLHFESMKVFIRNSRWYLLTLGRCMYLGDDNFCTIYEKRHSTCREHMPPDCERYGEIYDVVFDTPDDLTRYIEKEKACKKRRAKAVKKKKQERQG</sequence>
<dbReference type="InterPro" id="IPR005358">
    <property type="entry name" value="Puta_zinc/iron-chelating_dom"/>
</dbReference>
<reference evidence="1" key="1">
    <citation type="submission" date="2018-06" db="EMBL/GenBank/DDBJ databases">
        <authorList>
            <person name="Zhirakovskaya E."/>
        </authorList>
    </citation>
    <scope>NUCLEOTIDE SEQUENCE</scope>
</reference>
<accession>A0A3B1BEM8</accession>
<evidence type="ECO:0000313" key="1">
    <source>
        <dbReference type="EMBL" id="VAX16569.1"/>
    </source>
</evidence>
<gene>
    <name evidence="1" type="ORF">MNBD_NITROSPINAE02-2147</name>
</gene>
<evidence type="ECO:0008006" key="2">
    <source>
        <dbReference type="Google" id="ProtNLM"/>
    </source>
</evidence>
<name>A0A3B1BEM8_9ZZZZ</name>
<organism evidence="1">
    <name type="scientific">hydrothermal vent metagenome</name>
    <dbReference type="NCBI Taxonomy" id="652676"/>
    <lineage>
        <taxon>unclassified sequences</taxon>
        <taxon>metagenomes</taxon>
        <taxon>ecological metagenomes</taxon>
    </lineage>
</organism>
<dbReference type="AlphaFoldDB" id="A0A3B1BEM8"/>
<dbReference type="Pfam" id="PF03692">
    <property type="entry name" value="CxxCxxCC"/>
    <property type="match status" value="1"/>
</dbReference>
<dbReference type="EMBL" id="UOGE01000011">
    <property type="protein sequence ID" value="VAX16569.1"/>
    <property type="molecule type" value="Genomic_DNA"/>
</dbReference>